<proteinExistence type="predicted"/>
<name>A0ABP9XIX2_9DEIO</name>
<evidence type="ECO:0000313" key="2">
    <source>
        <dbReference type="EMBL" id="GAA5534838.1"/>
    </source>
</evidence>
<dbReference type="RefSeq" id="WP_345457060.1">
    <property type="nucleotide sequence ID" value="NZ_BAABRV010000010.1"/>
</dbReference>
<dbReference type="EMBL" id="BAABRV010000010">
    <property type="protein sequence ID" value="GAA5534838.1"/>
    <property type="molecule type" value="Genomic_DNA"/>
</dbReference>
<feature type="region of interest" description="Disordered" evidence="1">
    <location>
        <begin position="88"/>
        <end position="114"/>
    </location>
</feature>
<dbReference type="Proteomes" id="UP001404956">
    <property type="component" value="Unassembled WGS sequence"/>
</dbReference>
<evidence type="ECO:0000256" key="1">
    <source>
        <dbReference type="SAM" id="MobiDB-lite"/>
    </source>
</evidence>
<reference evidence="2 3" key="1">
    <citation type="submission" date="2024-02" db="EMBL/GenBank/DDBJ databases">
        <title>Deinococcus aluminii NBRC 112889.</title>
        <authorList>
            <person name="Ichikawa N."/>
            <person name="Katano-Makiyama Y."/>
            <person name="Hidaka K."/>
        </authorList>
    </citation>
    <scope>NUCLEOTIDE SEQUENCE [LARGE SCALE GENOMIC DNA]</scope>
    <source>
        <strain evidence="2 3">NBRC 112889</strain>
    </source>
</reference>
<accession>A0ABP9XIX2</accession>
<feature type="compositionally biased region" description="Basic and acidic residues" evidence="1">
    <location>
        <begin position="90"/>
        <end position="114"/>
    </location>
</feature>
<protein>
    <submittedName>
        <fullName evidence="2">Uncharacterized protein</fullName>
    </submittedName>
</protein>
<keyword evidence="3" id="KW-1185">Reference proteome</keyword>
<comment type="caution">
    <text evidence="2">The sequence shown here is derived from an EMBL/GenBank/DDBJ whole genome shotgun (WGS) entry which is preliminary data.</text>
</comment>
<gene>
    <name evidence="2" type="ORF">Dalu01_03252</name>
</gene>
<organism evidence="2 3">
    <name type="scientific">Deinococcus aluminii</name>
    <dbReference type="NCBI Taxonomy" id="1656885"/>
    <lineage>
        <taxon>Bacteria</taxon>
        <taxon>Thermotogati</taxon>
        <taxon>Deinococcota</taxon>
        <taxon>Deinococci</taxon>
        <taxon>Deinococcales</taxon>
        <taxon>Deinococcaceae</taxon>
        <taxon>Deinococcus</taxon>
    </lineage>
</organism>
<sequence length="114" mass="12561">MNPLAPLDPYETQPNSPAAARLVIPQFLGGSIFLWVTLRSELRTSTLCLMIRHGKQAVPWFKTWLDWGGTVTPSPGWEVVALPPNPVRNAAEREAPGHPPSSREARYKVEYGGG</sequence>
<evidence type="ECO:0000313" key="3">
    <source>
        <dbReference type="Proteomes" id="UP001404956"/>
    </source>
</evidence>